<gene>
    <name evidence="2" type="ORF">HT585_04815</name>
</gene>
<name>A0A7Y6Q378_9HYPH</name>
<sequence length="90" mass="9801">MEDKIPPLRVARSRKLPPRAVPIAFAFFMSAIMAFLMCCVIVGVNTGFDTGYPARVLSTYVLAMPVAFLCVLTIRPLVLKLVGAVCRMPG</sequence>
<protein>
    <submittedName>
        <fullName evidence="2">DUF2798 domain-containing protein</fullName>
    </submittedName>
</protein>
<organism evidence="2 3">
    <name type="scientific">Ensifer oleiphilus</name>
    <dbReference type="NCBI Taxonomy" id="2742698"/>
    <lineage>
        <taxon>Bacteria</taxon>
        <taxon>Pseudomonadati</taxon>
        <taxon>Pseudomonadota</taxon>
        <taxon>Alphaproteobacteria</taxon>
        <taxon>Hyphomicrobiales</taxon>
        <taxon>Rhizobiaceae</taxon>
        <taxon>Sinorhizobium/Ensifer group</taxon>
        <taxon>Ensifer</taxon>
    </lineage>
</organism>
<keyword evidence="1" id="KW-1133">Transmembrane helix</keyword>
<keyword evidence="1" id="KW-0472">Membrane</keyword>
<dbReference type="RefSeq" id="WP_176351844.1">
    <property type="nucleotide sequence ID" value="NZ_JABWDU010000001.1"/>
</dbReference>
<comment type="caution">
    <text evidence="2">The sequence shown here is derived from an EMBL/GenBank/DDBJ whole genome shotgun (WGS) entry which is preliminary data.</text>
</comment>
<feature type="transmembrane region" description="Helical" evidence="1">
    <location>
        <begin position="21"/>
        <end position="44"/>
    </location>
</feature>
<keyword evidence="3" id="KW-1185">Reference proteome</keyword>
<dbReference type="Pfam" id="PF11391">
    <property type="entry name" value="DUF2798"/>
    <property type="match status" value="1"/>
</dbReference>
<dbReference type="Proteomes" id="UP000520198">
    <property type="component" value="Unassembled WGS sequence"/>
</dbReference>
<accession>A0A7Y6Q378</accession>
<dbReference type="AlphaFoldDB" id="A0A7Y6Q378"/>
<keyword evidence="1" id="KW-0812">Transmembrane</keyword>
<dbReference type="EMBL" id="JABWDU010000001">
    <property type="protein sequence ID" value="NVD38165.1"/>
    <property type="molecule type" value="Genomic_DNA"/>
</dbReference>
<feature type="transmembrane region" description="Helical" evidence="1">
    <location>
        <begin position="56"/>
        <end position="78"/>
    </location>
</feature>
<evidence type="ECO:0000313" key="3">
    <source>
        <dbReference type="Proteomes" id="UP000520198"/>
    </source>
</evidence>
<dbReference type="InterPro" id="IPR021529">
    <property type="entry name" value="DUF2798"/>
</dbReference>
<evidence type="ECO:0000313" key="2">
    <source>
        <dbReference type="EMBL" id="NVD38165.1"/>
    </source>
</evidence>
<evidence type="ECO:0000256" key="1">
    <source>
        <dbReference type="SAM" id="Phobius"/>
    </source>
</evidence>
<proteinExistence type="predicted"/>
<reference evidence="2 3" key="1">
    <citation type="submission" date="2020-06" db="EMBL/GenBank/DDBJ databases">
        <authorList>
            <person name="Grouzdev D.S."/>
        </authorList>
    </citation>
    <scope>NUCLEOTIDE SEQUENCE [LARGE SCALE GENOMIC DNA]</scope>
    <source>
        <strain evidence="2 3">HO-A22</strain>
    </source>
</reference>